<dbReference type="GO" id="GO:0106300">
    <property type="term" value="P:protein-DNA covalent cross-linking repair"/>
    <property type="evidence" value="ECO:0007669"/>
    <property type="project" value="InterPro"/>
</dbReference>
<dbReference type="InterPro" id="IPR003738">
    <property type="entry name" value="SRAP"/>
</dbReference>
<protein>
    <submittedName>
        <fullName evidence="2">Uncharacterized protein</fullName>
    </submittedName>
</protein>
<dbReference type="STRING" id="1121448.DGI_3311"/>
<reference evidence="3" key="2">
    <citation type="submission" date="2013-07" db="EMBL/GenBank/DDBJ databases">
        <authorList>
            <person name="Morais-Silva F.O."/>
            <person name="Rezende A.M."/>
            <person name="Pimentel C."/>
            <person name="Resende D.M."/>
            <person name="Santos C.I."/>
            <person name="Clemente C."/>
            <person name="de Oliveira L.M."/>
            <person name="da Silva S.M."/>
            <person name="Costa D.A."/>
            <person name="Varela-Raposo A."/>
            <person name="Horacio E.C.A."/>
            <person name="Matos M."/>
            <person name="Flores O."/>
            <person name="Ruiz J.C."/>
            <person name="Rodrigues-Pousada C."/>
        </authorList>
    </citation>
    <scope>NUCLEOTIDE SEQUENCE [LARGE SCALE GENOMIC DNA]</scope>
    <source>
        <strain evidence="3">ATCC 19364 / DSM 1382 / NCIMB 9332 / VKM B-1759</strain>
    </source>
</reference>
<evidence type="ECO:0000256" key="1">
    <source>
        <dbReference type="SAM" id="MobiDB-lite"/>
    </source>
</evidence>
<dbReference type="OrthoDB" id="6192129at2"/>
<dbReference type="Gene3D" id="3.90.1680.10">
    <property type="entry name" value="SOS response associated peptidase-like"/>
    <property type="match status" value="1"/>
</dbReference>
<gene>
    <name evidence="2" type="ORF">DGI_3311</name>
</gene>
<keyword evidence="3" id="KW-1185">Reference proteome</keyword>
<dbReference type="EMBL" id="CP006585">
    <property type="protein sequence ID" value="AGW15007.1"/>
    <property type="molecule type" value="Genomic_DNA"/>
</dbReference>
<dbReference type="eggNOG" id="COG2135">
    <property type="taxonomic scope" value="Bacteria"/>
</dbReference>
<dbReference type="GO" id="GO:0003697">
    <property type="term" value="F:single-stranded DNA binding"/>
    <property type="evidence" value="ECO:0007669"/>
    <property type="project" value="InterPro"/>
</dbReference>
<evidence type="ECO:0000313" key="2">
    <source>
        <dbReference type="EMBL" id="AGW15007.1"/>
    </source>
</evidence>
<reference evidence="2 3" key="1">
    <citation type="journal article" date="2013" name="J. Bacteriol.">
        <title>Roles of HynAB and Ech, the only two hydrogenases found in the model sulfate reducer Desulfovibrio gigas.</title>
        <authorList>
            <person name="Morais-Silva F.O."/>
            <person name="Santos C.I."/>
            <person name="Rodrigues R."/>
            <person name="Pereira I.A."/>
            <person name="Rodrigues-Pousada C."/>
        </authorList>
    </citation>
    <scope>NUCLEOTIDE SEQUENCE [LARGE SCALE GENOMIC DNA]</scope>
    <source>
        <strain evidence="3">ATCC 19364 / DSM 1382 / NCIMB 9332 / VKM B-1759</strain>
    </source>
</reference>
<accession>T2GG89</accession>
<feature type="region of interest" description="Disordered" evidence="1">
    <location>
        <begin position="55"/>
        <end position="79"/>
    </location>
</feature>
<name>T2GG89_MEGG1</name>
<dbReference type="KEGG" id="dgg:DGI_3311"/>
<dbReference type="InterPro" id="IPR036590">
    <property type="entry name" value="SRAP-like"/>
</dbReference>
<sequence length="79" mass="8430">MAMEDEANIRAGLWELWDDPAAPGTGTPLHSATLLTTEVNVLVAPIHDRMPVILSPFPGESMRKESVGTGVNKAGNEAF</sequence>
<dbReference type="RefSeq" id="WP_021762112.1">
    <property type="nucleotide sequence ID" value="NC_022444.1"/>
</dbReference>
<organism evidence="2 3">
    <name type="scientific">Megalodesulfovibrio gigas (strain ATCC 19364 / DSM 1382 / NCIMB 9332 / VKM B-1759)</name>
    <name type="common">Desulfovibrio gigas</name>
    <dbReference type="NCBI Taxonomy" id="1121448"/>
    <lineage>
        <taxon>Bacteria</taxon>
        <taxon>Pseudomonadati</taxon>
        <taxon>Thermodesulfobacteriota</taxon>
        <taxon>Desulfovibrionia</taxon>
        <taxon>Desulfovibrionales</taxon>
        <taxon>Desulfovibrionaceae</taxon>
        <taxon>Megalodesulfovibrio</taxon>
    </lineage>
</organism>
<dbReference type="Pfam" id="PF02586">
    <property type="entry name" value="SRAP"/>
    <property type="match status" value="1"/>
</dbReference>
<dbReference type="PATRIC" id="fig|1121448.10.peg.3264"/>
<dbReference type="SUPFAM" id="SSF143081">
    <property type="entry name" value="BB1717-like"/>
    <property type="match status" value="1"/>
</dbReference>
<dbReference type="AlphaFoldDB" id="T2GG89"/>
<dbReference type="Proteomes" id="UP000016587">
    <property type="component" value="Chromosome"/>
</dbReference>
<proteinExistence type="predicted"/>
<dbReference type="HOGENOM" id="CLU_2600326_0_0_7"/>
<evidence type="ECO:0000313" key="3">
    <source>
        <dbReference type="Proteomes" id="UP000016587"/>
    </source>
</evidence>